<dbReference type="InterPro" id="IPR001478">
    <property type="entry name" value="PDZ"/>
</dbReference>
<dbReference type="EMBL" id="JAHLQF010000001">
    <property type="protein sequence ID" value="MBU5482930.1"/>
    <property type="molecule type" value="Genomic_DNA"/>
</dbReference>
<name>A0ABS6ED33_9CLOT</name>
<keyword evidence="3" id="KW-1185">Reference proteome</keyword>
<evidence type="ECO:0000259" key="1">
    <source>
        <dbReference type="PROSITE" id="PS51494"/>
    </source>
</evidence>
<keyword evidence="2" id="KW-0378">Hydrolase</keyword>
<dbReference type="PROSITE" id="PS51494">
    <property type="entry name" value="SPOIVB"/>
    <property type="match status" value="1"/>
</dbReference>
<organism evidence="2 3">
    <name type="scientific">Clostridium mobile</name>
    <dbReference type="NCBI Taxonomy" id="2841512"/>
    <lineage>
        <taxon>Bacteria</taxon>
        <taxon>Bacillati</taxon>
        <taxon>Bacillota</taxon>
        <taxon>Clostridia</taxon>
        <taxon>Eubacteriales</taxon>
        <taxon>Clostridiaceae</taxon>
        <taxon>Clostridium</taxon>
    </lineage>
</organism>
<dbReference type="NCBIfam" id="TIGR02860">
    <property type="entry name" value="spore_IV_B"/>
    <property type="match status" value="1"/>
</dbReference>
<sequence length="404" mass="43812">MKKKGKYKLINSLIISVLLVSSCAYYKAFKIPTTMFIREGEMLKSNNIIKLVEDKSVKASKGFETKDRNIDVSILGLLKIKSVSLKSVPKELSVYPGGQPVGVKLNTKGVLVVALSDLETSNGKVNSPAAVAGIEIGDSIIKINNEEIINSEKASSLINSCEGKPLVVTLERRGETLTKNIIPAKTKDGNYKIGLWIRDSTAGVGTLTFYDDKTGIFAALGHPITDADTGTMLNINSGEIVNSSIISVRKGVKGTPGELKGIFIDEDVVLGDIKKNTECGIFGVSNMSLKNKYNKKMKIALRDEIKEGPAQILTTIDGKQPKMYNIVIEKLLPQNTIGPKSMIIKVTDKELLEKTGGIVQGMSGSPIIQNDKIVGAVTHVLINKPDTGYGIYIEWMIKDSDILK</sequence>
<dbReference type="Pfam" id="PF17820">
    <property type="entry name" value="PDZ_6"/>
    <property type="match status" value="1"/>
</dbReference>
<dbReference type="RefSeq" id="WP_216437342.1">
    <property type="nucleotide sequence ID" value="NZ_JAHLQF010000001.1"/>
</dbReference>
<evidence type="ECO:0000313" key="2">
    <source>
        <dbReference type="EMBL" id="MBU5482930.1"/>
    </source>
</evidence>
<dbReference type="Pfam" id="PF05580">
    <property type="entry name" value="Peptidase_S55"/>
    <property type="match status" value="1"/>
</dbReference>
<dbReference type="SMART" id="SM00228">
    <property type="entry name" value="PDZ"/>
    <property type="match status" value="1"/>
</dbReference>
<accession>A0ABS6ED33</accession>
<dbReference type="GO" id="GO:0016787">
    <property type="term" value="F:hydrolase activity"/>
    <property type="evidence" value="ECO:0007669"/>
    <property type="project" value="UniProtKB-KW"/>
</dbReference>
<comment type="caution">
    <text evidence="2">The sequence shown here is derived from an EMBL/GenBank/DDBJ whole genome shotgun (WGS) entry which is preliminary data.</text>
</comment>
<dbReference type="Proteomes" id="UP000726170">
    <property type="component" value="Unassembled WGS sequence"/>
</dbReference>
<dbReference type="EC" id="3.4.21.116" evidence="2"/>
<gene>
    <name evidence="2" type="primary">spoIVB</name>
    <name evidence="2" type="ORF">KQI86_01245</name>
</gene>
<protein>
    <submittedName>
        <fullName evidence="2">SpoIVB peptidase</fullName>
        <ecNumber evidence="2">3.4.21.116</ecNumber>
    </submittedName>
</protein>
<dbReference type="PROSITE" id="PS51257">
    <property type="entry name" value="PROKAR_LIPOPROTEIN"/>
    <property type="match status" value="1"/>
</dbReference>
<proteinExistence type="predicted"/>
<feature type="domain" description="Peptidase S55" evidence="1">
    <location>
        <begin position="175"/>
        <end position="404"/>
    </location>
</feature>
<evidence type="ECO:0000313" key="3">
    <source>
        <dbReference type="Proteomes" id="UP000726170"/>
    </source>
</evidence>
<dbReference type="InterPro" id="IPR008763">
    <property type="entry name" value="Peptidase_S55"/>
</dbReference>
<dbReference type="InterPro" id="IPR014219">
    <property type="entry name" value="SpoIVB"/>
</dbReference>
<dbReference type="InterPro" id="IPR041489">
    <property type="entry name" value="PDZ_6"/>
</dbReference>
<reference evidence="2 3" key="1">
    <citation type="submission" date="2021-06" db="EMBL/GenBank/DDBJ databases">
        <authorList>
            <person name="Sun Q."/>
            <person name="Li D."/>
        </authorList>
    </citation>
    <scope>NUCLEOTIDE SEQUENCE [LARGE SCALE GENOMIC DNA]</scope>
    <source>
        <strain evidence="2 3">MSJ-11</strain>
    </source>
</reference>